<dbReference type="RefSeq" id="WP_185053919.1">
    <property type="nucleotide sequence ID" value="NZ_BAABIX010000020.1"/>
</dbReference>
<organism evidence="2 3">
    <name type="scientific">Thermocatellispora tengchongensis</name>
    <dbReference type="NCBI Taxonomy" id="1073253"/>
    <lineage>
        <taxon>Bacteria</taxon>
        <taxon>Bacillati</taxon>
        <taxon>Actinomycetota</taxon>
        <taxon>Actinomycetes</taxon>
        <taxon>Streptosporangiales</taxon>
        <taxon>Streptosporangiaceae</taxon>
        <taxon>Thermocatellispora</taxon>
    </lineage>
</organism>
<reference evidence="2 3" key="1">
    <citation type="submission" date="2020-08" db="EMBL/GenBank/DDBJ databases">
        <title>Genomic Encyclopedia of Type Strains, Phase IV (KMG-IV): sequencing the most valuable type-strain genomes for metagenomic binning, comparative biology and taxonomic classification.</title>
        <authorList>
            <person name="Goeker M."/>
        </authorList>
    </citation>
    <scope>NUCLEOTIDE SEQUENCE [LARGE SCALE GENOMIC DNA]</scope>
    <source>
        <strain evidence="2 3">DSM 45615</strain>
    </source>
</reference>
<keyword evidence="3" id="KW-1185">Reference proteome</keyword>
<dbReference type="GO" id="GO:0016747">
    <property type="term" value="F:acyltransferase activity, transferring groups other than amino-acyl groups"/>
    <property type="evidence" value="ECO:0007669"/>
    <property type="project" value="InterPro"/>
</dbReference>
<dbReference type="InterPro" id="IPR000182">
    <property type="entry name" value="GNAT_dom"/>
</dbReference>
<proteinExistence type="predicted"/>
<dbReference type="Pfam" id="PF00583">
    <property type="entry name" value="Acetyltransf_1"/>
    <property type="match status" value="1"/>
</dbReference>
<dbReference type="Gene3D" id="3.40.630.30">
    <property type="match status" value="1"/>
</dbReference>
<evidence type="ECO:0000259" key="1">
    <source>
        <dbReference type="PROSITE" id="PS51186"/>
    </source>
</evidence>
<evidence type="ECO:0000313" key="2">
    <source>
        <dbReference type="EMBL" id="MBB5137087.1"/>
    </source>
</evidence>
<evidence type="ECO:0000313" key="3">
    <source>
        <dbReference type="Proteomes" id="UP000578449"/>
    </source>
</evidence>
<dbReference type="InterPro" id="IPR016181">
    <property type="entry name" value="Acyl_CoA_acyltransferase"/>
</dbReference>
<keyword evidence="2" id="KW-0808">Transferase</keyword>
<feature type="domain" description="N-acetyltransferase" evidence="1">
    <location>
        <begin position="14"/>
        <end position="166"/>
    </location>
</feature>
<dbReference type="PROSITE" id="PS51186">
    <property type="entry name" value="GNAT"/>
    <property type="match status" value="1"/>
</dbReference>
<dbReference type="CDD" id="cd04301">
    <property type="entry name" value="NAT_SF"/>
    <property type="match status" value="1"/>
</dbReference>
<gene>
    <name evidence="2" type="ORF">HNP84_006839</name>
</gene>
<protein>
    <submittedName>
        <fullName evidence="2">GNAT superfamily N-acetyltransferase</fullName>
    </submittedName>
</protein>
<sequence>MLHTTTAPAPAAPVRLRPLLPGETGPVLEVFDGLSPRSRYLRFLAPMPRLPGPVLRVLTDVDHDRHVAYVAHAGAPGHGPAIGIGRYHVLPRDPATADLSLAVIDPHQRRGVGRMLLRALTDTARARGLHALEVTMSPQNHAILRLIHPVRPRLSDGLYQARIPLT</sequence>
<dbReference type="EMBL" id="JACHGN010000016">
    <property type="protein sequence ID" value="MBB5137087.1"/>
    <property type="molecule type" value="Genomic_DNA"/>
</dbReference>
<accession>A0A840PJ13</accession>
<dbReference type="SUPFAM" id="SSF55729">
    <property type="entry name" value="Acyl-CoA N-acyltransferases (Nat)"/>
    <property type="match status" value="1"/>
</dbReference>
<dbReference type="AlphaFoldDB" id="A0A840PJ13"/>
<name>A0A840PJ13_9ACTN</name>
<dbReference type="Proteomes" id="UP000578449">
    <property type="component" value="Unassembled WGS sequence"/>
</dbReference>
<comment type="caution">
    <text evidence="2">The sequence shown here is derived from an EMBL/GenBank/DDBJ whole genome shotgun (WGS) entry which is preliminary data.</text>
</comment>